<evidence type="ECO:0000313" key="3">
    <source>
        <dbReference type="Proteomes" id="UP000192756"/>
    </source>
</evidence>
<keyword evidence="1" id="KW-0812">Transmembrane</keyword>
<organism evidence="2 3">
    <name type="scientific">Pedobacter africanus</name>
    <dbReference type="NCBI Taxonomy" id="151894"/>
    <lineage>
        <taxon>Bacteria</taxon>
        <taxon>Pseudomonadati</taxon>
        <taxon>Bacteroidota</taxon>
        <taxon>Sphingobacteriia</taxon>
        <taxon>Sphingobacteriales</taxon>
        <taxon>Sphingobacteriaceae</taxon>
        <taxon>Pedobacter</taxon>
    </lineage>
</organism>
<dbReference type="STRING" id="151894.SAMN04488524_3084"/>
<keyword evidence="1" id="KW-1133">Transmembrane helix</keyword>
<dbReference type="Proteomes" id="UP000192756">
    <property type="component" value="Unassembled WGS sequence"/>
</dbReference>
<sequence length="54" mass="5952">MAHLEVEPKPSRPLWLWTLIALLVILLAGMLIKNCNEQTPVSSADSVPADARKN</sequence>
<name>A0A1W2CQ23_9SPHI</name>
<dbReference type="RefSeq" id="WP_159451707.1">
    <property type="nucleotide sequence ID" value="NZ_FWXT01000002.1"/>
</dbReference>
<reference evidence="3" key="1">
    <citation type="submission" date="2017-04" db="EMBL/GenBank/DDBJ databases">
        <authorList>
            <person name="Varghese N."/>
            <person name="Submissions S."/>
        </authorList>
    </citation>
    <scope>NUCLEOTIDE SEQUENCE [LARGE SCALE GENOMIC DNA]</scope>
    <source>
        <strain evidence="3">DSM 12126</strain>
    </source>
</reference>
<keyword evidence="1" id="KW-0472">Membrane</keyword>
<gene>
    <name evidence="2" type="ORF">SAMN04488524_3084</name>
</gene>
<feature type="transmembrane region" description="Helical" evidence="1">
    <location>
        <begin position="14"/>
        <end position="32"/>
    </location>
</feature>
<dbReference type="EMBL" id="FWXT01000002">
    <property type="protein sequence ID" value="SMC87355.1"/>
    <property type="molecule type" value="Genomic_DNA"/>
</dbReference>
<protein>
    <submittedName>
        <fullName evidence="2">Uncharacterized protein</fullName>
    </submittedName>
</protein>
<accession>A0A1W2CQ23</accession>
<evidence type="ECO:0000313" key="2">
    <source>
        <dbReference type="EMBL" id="SMC87355.1"/>
    </source>
</evidence>
<proteinExistence type="predicted"/>
<dbReference type="AlphaFoldDB" id="A0A1W2CQ23"/>
<evidence type="ECO:0000256" key="1">
    <source>
        <dbReference type="SAM" id="Phobius"/>
    </source>
</evidence>
<keyword evidence="3" id="KW-1185">Reference proteome</keyword>